<dbReference type="Proteomes" id="UP000664132">
    <property type="component" value="Unassembled WGS sequence"/>
</dbReference>
<gene>
    <name evidence="2" type="ORF">IFR04_001453</name>
</gene>
<keyword evidence="1" id="KW-1133">Transmembrane helix</keyword>
<organism evidence="2 3">
    <name type="scientific">Cadophora malorum</name>
    <dbReference type="NCBI Taxonomy" id="108018"/>
    <lineage>
        <taxon>Eukaryota</taxon>
        <taxon>Fungi</taxon>
        <taxon>Dikarya</taxon>
        <taxon>Ascomycota</taxon>
        <taxon>Pezizomycotina</taxon>
        <taxon>Leotiomycetes</taxon>
        <taxon>Helotiales</taxon>
        <taxon>Ploettnerulaceae</taxon>
        <taxon>Cadophora</taxon>
    </lineage>
</organism>
<evidence type="ECO:0000313" key="2">
    <source>
        <dbReference type="EMBL" id="KAG4425303.1"/>
    </source>
</evidence>
<evidence type="ECO:0000313" key="3">
    <source>
        <dbReference type="Proteomes" id="UP000664132"/>
    </source>
</evidence>
<feature type="transmembrane region" description="Helical" evidence="1">
    <location>
        <begin position="333"/>
        <end position="355"/>
    </location>
</feature>
<name>A0A8H8BVL7_9HELO</name>
<keyword evidence="1" id="KW-0812">Transmembrane</keyword>
<dbReference type="OrthoDB" id="2830640at2759"/>
<keyword evidence="3" id="KW-1185">Reference proteome</keyword>
<evidence type="ECO:0000256" key="1">
    <source>
        <dbReference type="SAM" id="Phobius"/>
    </source>
</evidence>
<reference evidence="2" key="1">
    <citation type="submission" date="2021-02" db="EMBL/GenBank/DDBJ databases">
        <title>Genome sequence Cadophora malorum strain M34.</title>
        <authorList>
            <person name="Stefanovic E."/>
            <person name="Vu D."/>
            <person name="Scully C."/>
            <person name="Dijksterhuis J."/>
            <person name="Roader J."/>
            <person name="Houbraken J."/>
        </authorList>
    </citation>
    <scope>NUCLEOTIDE SEQUENCE</scope>
    <source>
        <strain evidence="2">M34</strain>
    </source>
</reference>
<accession>A0A8H8BVL7</accession>
<feature type="transmembrane region" description="Helical" evidence="1">
    <location>
        <begin position="367"/>
        <end position="387"/>
    </location>
</feature>
<sequence>MEVLRADLLRNFEAKILFTENTQEAHVLVLGPGDCPSAEWQLYTGSEILEQVKLQMTRGESVLVCIPRIKPNLMLDFKRRLFMEIINTLQLDHGALRPLSSIESTFCWTYKSGVETFYMRVETDIFIWNFDSASETTRGLFIPCATESELGSKVGSNFALLKQPLGLLWQCFVFGIESIKNINDRCWHVLQTIEEGTGYGKSRRPQHASDPDIFTEWSREIARVAVEIAVARRDFETLCRMYQVLIQMDHSSQPLFEDRDALLVARGYLDHENVKAKYLADRMQNQMSVLFNLIARADTQASIELTKMSKGLTEANLAVARAAKNDSGAMKTISVMTMLFLPATFFAALFSMPTLQWNESQVVGNRFWIYWAFTIPVTMMIFLVWTASNYRDSVKHSFAVEHSIGRAQHHQGLSRRYLEGKLQLDTIVGRS</sequence>
<keyword evidence="1" id="KW-0472">Membrane</keyword>
<dbReference type="AlphaFoldDB" id="A0A8H8BVL7"/>
<protein>
    <submittedName>
        <fullName evidence="2">Uncharacterized protein</fullName>
    </submittedName>
</protein>
<comment type="caution">
    <text evidence="2">The sequence shown here is derived from an EMBL/GenBank/DDBJ whole genome shotgun (WGS) entry which is preliminary data.</text>
</comment>
<dbReference type="Gene3D" id="1.20.58.340">
    <property type="entry name" value="Magnesium transport protein CorA, transmembrane region"/>
    <property type="match status" value="1"/>
</dbReference>
<dbReference type="EMBL" id="JAFJYH010000011">
    <property type="protein sequence ID" value="KAG4425303.1"/>
    <property type="molecule type" value="Genomic_DNA"/>
</dbReference>
<proteinExistence type="predicted"/>